<feature type="transmembrane region" description="Helical" evidence="2">
    <location>
        <begin position="172"/>
        <end position="193"/>
    </location>
</feature>
<feature type="transmembrane region" description="Helical" evidence="2">
    <location>
        <begin position="17"/>
        <end position="34"/>
    </location>
</feature>
<feature type="region of interest" description="Disordered" evidence="1">
    <location>
        <begin position="297"/>
        <end position="320"/>
    </location>
</feature>
<protein>
    <recommendedName>
        <fullName evidence="3">DUF6533 domain-containing protein</fullName>
    </recommendedName>
</protein>
<evidence type="ECO:0000313" key="5">
    <source>
        <dbReference type="Proteomes" id="UP000054007"/>
    </source>
</evidence>
<accession>A0A0D7B4P0</accession>
<feature type="compositionally biased region" description="Basic and acidic residues" evidence="1">
    <location>
        <begin position="306"/>
        <end position="320"/>
    </location>
</feature>
<evidence type="ECO:0000259" key="3">
    <source>
        <dbReference type="Pfam" id="PF20151"/>
    </source>
</evidence>
<keyword evidence="2" id="KW-0812">Transmembrane</keyword>
<gene>
    <name evidence="4" type="ORF">CYLTODRAFT_492297</name>
</gene>
<name>A0A0D7B4P0_9AGAR</name>
<feature type="domain" description="DUF6533" evidence="3">
    <location>
        <begin position="17"/>
        <end position="62"/>
    </location>
</feature>
<dbReference type="OrthoDB" id="2958007at2759"/>
<keyword evidence="5" id="KW-1185">Reference proteome</keyword>
<dbReference type="EMBL" id="KN880589">
    <property type="protein sequence ID" value="KIY65462.1"/>
    <property type="molecule type" value="Genomic_DNA"/>
</dbReference>
<feature type="transmembrane region" description="Helical" evidence="2">
    <location>
        <begin position="83"/>
        <end position="103"/>
    </location>
</feature>
<evidence type="ECO:0000313" key="4">
    <source>
        <dbReference type="EMBL" id="KIY65462.1"/>
    </source>
</evidence>
<keyword evidence="2" id="KW-0472">Membrane</keyword>
<reference evidence="4 5" key="1">
    <citation type="journal article" date="2015" name="Fungal Genet. Biol.">
        <title>Evolution of novel wood decay mechanisms in Agaricales revealed by the genome sequences of Fistulina hepatica and Cylindrobasidium torrendii.</title>
        <authorList>
            <person name="Floudas D."/>
            <person name="Held B.W."/>
            <person name="Riley R."/>
            <person name="Nagy L.G."/>
            <person name="Koehler G."/>
            <person name="Ransdell A.S."/>
            <person name="Younus H."/>
            <person name="Chow J."/>
            <person name="Chiniquy J."/>
            <person name="Lipzen A."/>
            <person name="Tritt A."/>
            <person name="Sun H."/>
            <person name="Haridas S."/>
            <person name="LaButti K."/>
            <person name="Ohm R.A."/>
            <person name="Kues U."/>
            <person name="Blanchette R.A."/>
            <person name="Grigoriev I.V."/>
            <person name="Minto R.E."/>
            <person name="Hibbett D.S."/>
        </authorList>
    </citation>
    <scope>NUCLEOTIDE SEQUENCE [LARGE SCALE GENOMIC DNA]</scope>
    <source>
        <strain evidence="4 5">FP15055 ss-10</strain>
    </source>
</reference>
<dbReference type="Proteomes" id="UP000054007">
    <property type="component" value="Unassembled WGS sequence"/>
</dbReference>
<dbReference type="InterPro" id="IPR045340">
    <property type="entry name" value="DUF6533"/>
</dbReference>
<feature type="transmembrane region" description="Helical" evidence="2">
    <location>
        <begin position="115"/>
        <end position="140"/>
    </location>
</feature>
<dbReference type="STRING" id="1314674.A0A0D7B4P0"/>
<feature type="transmembrane region" description="Helical" evidence="2">
    <location>
        <begin position="54"/>
        <end position="71"/>
    </location>
</feature>
<evidence type="ECO:0000256" key="2">
    <source>
        <dbReference type="SAM" id="Phobius"/>
    </source>
</evidence>
<dbReference type="Pfam" id="PF20151">
    <property type="entry name" value="DUF6533"/>
    <property type="match status" value="1"/>
</dbReference>
<sequence length="320" mass="36186">MDGDDAHLLHNYEATKYAFAVALSICVFDIMITFDEEVSFVWMRKWSPGKTLFLINRYLPPLFLACTLYSTLIPQPNLNVCRIYFALASYLNIICVTTIQLVLGLRVYALYLTKVWAYLVSCAAAIPALGAVSLATYMWVHWVKADLDTPFLDKHASGCFYMHCVGAPCRPAWAILNCYYVLFESVVIVLTMAKFLQLRRTRTLDPVFADYESTFLKTLFHDGFLFYGGITVLAIANITVNVTGEDSLVNVFTGPNQAIRSTLCSRLFMHLRASHKHDRDMVPVLGPSTVASEPLTFAPTSRRRNHLSEPTRTKEYTGFR</sequence>
<evidence type="ECO:0000256" key="1">
    <source>
        <dbReference type="SAM" id="MobiDB-lite"/>
    </source>
</evidence>
<proteinExistence type="predicted"/>
<dbReference type="AlphaFoldDB" id="A0A0D7B4P0"/>
<organism evidence="4 5">
    <name type="scientific">Cylindrobasidium torrendii FP15055 ss-10</name>
    <dbReference type="NCBI Taxonomy" id="1314674"/>
    <lineage>
        <taxon>Eukaryota</taxon>
        <taxon>Fungi</taxon>
        <taxon>Dikarya</taxon>
        <taxon>Basidiomycota</taxon>
        <taxon>Agaricomycotina</taxon>
        <taxon>Agaricomycetes</taxon>
        <taxon>Agaricomycetidae</taxon>
        <taxon>Agaricales</taxon>
        <taxon>Marasmiineae</taxon>
        <taxon>Physalacriaceae</taxon>
        <taxon>Cylindrobasidium</taxon>
    </lineage>
</organism>
<keyword evidence="2" id="KW-1133">Transmembrane helix</keyword>